<proteinExistence type="predicted"/>
<organism evidence="1 2">
    <name type="scientific">Panagrolaimus sp. JU765</name>
    <dbReference type="NCBI Taxonomy" id="591449"/>
    <lineage>
        <taxon>Eukaryota</taxon>
        <taxon>Metazoa</taxon>
        <taxon>Ecdysozoa</taxon>
        <taxon>Nematoda</taxon>
        <taxon>Chromadorea</taxon>
        <taxon>Rhabditida</taxon>
        <taxon>Tylenchina</taxon>
        <taxon>Panagrolaimomorpha</taxon>
        <taxon>Panagrolaimoidea</taxon>
        <taxon>Panagrolaimidae</taxon>
        <taxon>Panagrolaimus</taxon>
    </lineage>
</organism>
<dbReference type="WBParaSite" id="JU765_v2.g2775.t1">
    <property type="protein sequence ID" value="JU765_v2.g2775.t1"/>
    <property type="gene ID" value="JU765_v2.g2775"/>
</dbReference>
<name>A0AC34R2B7_9BILA</name>
<sequence length="621" mass="70115">MSNREKVETTQQSFASRDAAINSIFEDDDGAKNVDIVGTAVDLSAIETESKPSICNLQTARLNLNGDDTSAQGSAASEDSSISTRTDLSPSSNKSQRAQPKIRKQPTAVRTDRSIQSDRSHSTKTVLPTTPTKSYIKLSRSDVKAALGKRSKTADLSTLGFWVIQFMSLVLWFLVYFGRILLFITAKIVSRKPGPHRVPKFIKRVLFTFIEDFNKGNYEDAPQDMEERKDWRKKGFVEECTEIGKTQRQSFYVVIKSVELPYDLLISVNDPTSGCLYSISKKKKCLLYIWNILSFMESFKKFEDLEGDKTKLAEYFSNVSDTDFASHANRIIITKDGSKVARVENIIKTSQSQPNLFAKAHVFAKKLIKPKFKLYEFRNGKTVKYVEKIVVEEESNSIEELYNRPALASFQEALSRANVKAALGQKTAVSKEATTDVKTAVSTKSPVTTAKTNFDNEKNKKNDESSKKKANNDDAKDNDKKVDESSKKKVDNRDDKKKMDESSKKKADNDDVKKKEQYVKLIDLNNSTENELDKEKEQKKDKTSKESKTLKESEKKPKKNEKEKSKTLKTTQEIDSKAESVKTKTEKQGIVEGGPGKEAKDEKKEIDKDLVMDSQAQKDEK</sequence>
<evidence type="ECO:0000313" key="1">
    <source>
        <dbReference type="Proteomes" id="UP000887576"/>
    </source>
</evidence>
<dbReference type="Proteomes" id="UP000887576">
    <property type="component" value="Unplaced"/>
</dbReference>
<reference evidence="2" key="1">
    <citation type="submission" date="2022-11" db="UniProtKB">
        <authorList>
            <consortium name="WormBaseParasite"/>
        </authorList>
    </citation>
    <scope>IDENTIFICATION</scope>
</reference>
<protein>
    <submittedName>
        <fullName evidence="2">Uncharacterized protein</fullName>
    </submittedName>
</protein>
<evidence type="ECO:0000313" key="2">
    <source>
        <dbReference type="WBParaSite" id="JU765_v2.g2775.t1"/>
    </source>
</evidence>
<accession>A0AC34R2B7</accession>